<organism evidence="2 3">
    <name type="scientific">Actinomortierella ambigua</name>
    <dbReference type="NCBI Taxonomy" id="1343610"/>
    <lineage>
        <taxon>Eukaryota</taxon>
        <taxon>Fungi</taxon>
        <taxon>Fungi incertae sedis</taxon>
        <taxon>Mucoromycota</taxon>
        <taxon>Mortierellomycotina</taxon>
        <taxon>Mortierellomycetes</taxon>
        <taxon>Mortierellales</taxon>
        <taxon>Mortierellaceae</taxon>
        <taxon>Actinomortierella</taxon>
    </lineage>
</organism>
<evidence type="ECO:0008006" key="4">
    <source>
        <dbReference type="Google" id="ProtNLM"/>
    </source>
</evidence>
<protein>
    <recommendedName>
        <fullName evidence="4">F-box domain-containing protein</fullName>
    </recommendedName>
</protein>
<accession>A0A9P6Q3M5</accession>
<gene>
    <name evidence="2" type="ORF">DFQ27_004206</name>
</gene>
<name>A0A9P6Q3M5_9FUNG</name>
<dbReference type="EMBL" id="JAAAJB010000294">
    <property type="protein sequence ID" value="KAG0259164.1"/>
    <property type="molecule type" value="Genomic_DNA"/>
</dbReference>
<evidence type="ECO:0000313" key="2">
    <source>
        <dbReference type="EMBL" id="KAG0259164.1"/>
    </source>
</evidence>
<keyword evidence="3" id="KW-1185">Reference proteome</keyword>
<proteinExistence type="predicted"/>
<sequence length="756" mass="86583">MIPLPDECFIIVLEHIDDPQDLFRLLTVSRGIFRLAVQQLYRDPLRYAVNDQIKPLVVLRGLLSLSPANDSDTQVLRQVLGAPLRSELGPPLMVDYLECIRTLSMLFNAIDTWECREIFWTKANACSRPLTDVLHYAIVGHSPSFIQEVAIGAKDIERYITLAPQMSSIVKIHLFGDWEGSVELVKTLILAIQHHHGTNRLVDCVLNENLFQQEYYQALPSTVVKKLGVFSLLPPLMPLPLTIPCPDGSTMVLDRPIDRELTHVEDVFLAERDDVLRAIRECYPDLSKPQIFQRCRWMRSIHAEMDRADSNLFSWAPYEIEQQYQQQPGQPRCPLVAPKMLDMVFGFIATEPDPNPDETTTHSSLTGNSEWFVRTIDEALRGFSHSMEDIRLRIYRSTPLSRPWWELPVPFPRLRKLDLSVPWGSLIDISSSLDRAPRLNNLSLCLDLPLSGHASVRHGTGLRIRHRSLQYLRLSSAAVILFDPTSLKELPSLQTFSVHIDFAAADGFLNNHTDHHQQLNNNDDDTCSRISSDEPVSPLTLFPWTWSWSLPSLQHLHLELDPRIVNFQFSILHDCPCLSGITIDNRFISMPYRLSMKGIDVPDLPDNQETVHPPLQQTQQTQQQSPLQQQQEQQQSGPKTVFPSMQRVKLLGNLIFDGDELRRLVQAFPGLVELRLSTQAKYENCTDMDLVTMTRYHHPQLHLVESGLEQTSALEELGLVRAPDEEYRTNEWKGLRFYLARPGGNRYMDMFYASWV</sequence>
<dbReference type="OrthoDB" id="2418184at2759"/>
<evidence type="ECO:0000256" key="1">
    <source>
        <dbReference type="SAM" id="MobiDB-lite"/>
    </source>
</evidence>
<dbReference type="Proteomes" id="UP000807716">
    <property type="component" value="Unassembled WGS sequence"/>
</dbReference>
<dbReference type="AlphaFoldDB" id="A0A9P6Q3M5"/>
<feature type="region of interest" description="Disordered" evidence="1">
    <location>
        <begin position="599"/>
        <end position="642"/>
    </location>
</feature>
<evidence type="ECO:0000313" key="3">
    <source>
        <dbReference type="Proteomes" id="UP000807716"/>
    </source>
</evidence>
<feature type="compositionally biased region" description="Low complexity" evidence="1">
    <location>
        <begin position="614"/>
        <end position="636"/>
    </location>
</feature>
<dbReference type="InterPro" id="IPR032675">
    <property type="entry name" value="LRR_dom_sf"/>
</dbReference>
<reference evidence="2" key="1">
    <citation type="journal article" date="2020" name="Fungal Divers.">
        <title>Resolving the Mortierellaceae phylogeny through synthesis of multi-gene phylogenetics and phylogenomics.</title>
        <authorList>
            <person name="Vandepol N."/>
            <person name="Liber J."/>
            <person name="Desiro A."/>
            <person name="Na H."/>
            <person name="Kennedy M."/>
            <person name="Barry K."/>
            <person name="Grigoriev I.V."/>
            <person name="Miller A.N."/>
            <person name="O'Donnell K."/>
            <person name="Stajich J.E."/>
            <person name="Bonito G."/>
        </authorList>
    </citation>
    <scope>NUCLEOTIDE SEQUENCE</scope>
    <source>
        <strain evidence="2">BC1065</strain>
    </source>
</reference>
<dbReference type="Gene3D" id="3.80.10.10">
    <property type="entry name" value="Ribonuclease Inhibitor"/>
    <property type="match status" value="1"/>
</dbReference>
<dbReference type="SUPFAM" id="SSF52058">
    <property type="entry name" value="L domain-like"/>
    <property type="match status" value="1"/>
</dbReference>
<comment type="caution">
    <text evidence="2">The sequence shown here is derived from an EMBL/GenBank/DDBJ whole genome shotgun (WGS) entry which is preliminary data.</text>
</comment>